<feature type="transmembrane region" description="Helical" evidence="9">
    <location>
        <begin position="538"/>
        <end position="556"/>
    </location>
</feature>
<dbReference type="PANTHER" id="PTHR11388">
    <property type="entry name" value="ORGANIC ANION TRANSPORTER"/>
    <property type="match status" value="1"/>
</dbReference>
<evidence type="ECO:0000256" key="1">
    <source>
        <dbReference type="ARBA" id="ARBA00004651"/>
    </source>
</evidence>
<dbReference type="EMBL" id="JANEYG010000004">
    <property type="protein sequence ID" value="KAJ8923768.1"/>
    <property type="molecule type" value="Genomic_DNA"/>
</dbReference>
<evidence type="ECO:0000313" key="11">
    <source>
        <dbReference type="EMBL" id="KAJ8923768.1"/>
    </source>
</evidence>
<evidence type="ECO:0000256" key="6">
    <source>
        <dbReference type="ARBA" id="ARBA00023136"/>
    </source>
</evidence>
<organism evidence="11 12">
    <name type="scientific">Exocentrus adspersus</name>
    <dbReference type="NCBI Taxonomy" id="1586481"/>
    <lineage>
        <taxon>Eukaryota</taxon>
        <taxon>Metazoa</taxon>
        <taxon>Ecdysozoa</taxon>
        <taxon>Arthropoda</taxon>
        <taxon>Hexapoda</taxon>
        <taxon>Insecta</taxon>
        <taxon>Pterygota</taxon>
        <taxon>Neoptera</taxon>
        <taxon>Endopterygota</taxon>
        <taxon>Coleoptera</taxon>
        <taxon>Polyphaga</taxon>
        <taxon>Cucujiformia</taxon>
        <taxon>Chrysomeloidea</taxon>
        <taxon>Cerambycidae</taxon>
        <taxon>Lamiinae</taxon>
        <taxon>Acanthocinini</taxon>
        <taxon>Exocentrus</taxon>
    </lineage>
</organism>
<dbReference type="PANTHER" id="PTHR11388:SF158">
    <property type="entry name" value="ORGANIC ANION TRANSPORTING POLYPEPTIDE 33EB"/>
    <property type="match status" value="1"/>
</dbReference>
<dbReference type="GO" id="GO:0043252">
    <property type="term" value="P:sodium-independent organic anion transport"/>
    <property type="evidence" value="ECO:0007669"/>
    <property type="project" value="TreeGrafter"/>
</dbReference>
<keyword evidence="5 9" id="KW-1133">Transmembrane helix</keyword>
<dbReference type="Proteomes" id="UP001159042">
    <property type="component" value="Unassembled WGS sequence"/>
</dbReference>
<protein>
    <recommendedName>
        <fullName evidence="10">Kazal-like domain-containing protein</fullName>
    </recommendedName>
</protein>
<keyword evidence="12" id="KW-1185">Reference proteome</keyword>
<evidence type="ECO:0000256" key="4">
    <source>
        <dbReference type="ARBA" id="ARBA00022692"/>
    </source>
</evidence>
<feature type="transmembrane region" description="Helical" evidence="9">
    <location>
        <begin position="511"/>
        <end position="529"/>
    </location>
</feature>
<comment type="caution">
    <text evidence="11">The sequence shown here is derived from an EMBL/GenBank/DDBJ whole genome shotgun (WGS) entry which is preliminary data.</text>
</comment>
<dbReference type="Pfam" id="PF03137">
    <property type="entry name" value="OATP"/>
    <property type="match status" value="1"/>
</dbReference>
<evidence type="ECO:0000313" key="12">
    <source>
        <dbReference type="Proteomes" id="UP001159042"/>
    </source>
</evidence>
<dbReference type="InterPro" id="IPR036259">
    <property type="entry name" value="MFS_trans_sf"/>
</dbReference>
<keyword evidence="7" id="KW-1015">Disulfide bond</keyword>
<evidence type="ECO:0000256" key="8">
    <source>
        <dbReference type="SAM" id="MobiDB-lite"/>
    </source>
</evidence>
<feature type="transmembrane region" description="Helical" evidence="9">
    <location>
        <begin position="119"/>
        <end position="138"/>
    </location>
</feature>
<feature type="compositionally biased region" description="Acidic residues" evidence="8">
    <location>
        <begin position="640"/>
        <end position="651"/>
    </location>
</feature>
<sequence length="760" mass="84306">MIHPTELLRTNSEDEEHSFSAPVGNYLNQVDCGITALPCLNRCLNLEKCAKFGVFVTVLSLVGFFHGAILVYFRGTSHIWSDHYNLSRETVDWLIYTNEVFVGIFALCVAYWGNRIHRASWLGGLTIFLAVACATLAVPEIYNPFSGSEIDSSITGPILCNITRYLSLSDIDKIEKGFDAITFAVIIIFQIMFAMASISFVTHGMTYIDDHISPKHSPGFIGLALAANEIGKQAGLYCSWSPYVIDIDSIFISPVWIVLTILTFIIGIIIAMFPKALPNIVMLKSVNSLLSLASGNHLYEEEEVVEGFFKSLWSLLKNKVLSLTIFSLVFIESALINFSILQKQFNQSKYHVSIHNDSSGYSDPFLIQFTTNLLKQPLVAISVVTSGMVIAKIRPKAKYLVWWNIIVFTLVALFFASTVFWNCAEEIENEHKHTITIPYCSSHCGCSPDAPFQPVCVDKKTYFSPCLAGCQNFSSQQNVYTNCTCGHTVTEGSCSADNCKIILAISQANSIITSGLLATTIVSNIVIILRSVSNKQKALALGLAITHLGIIPFVPVRLSYRAIADNFCAIHGRKGCQFFSEYFPVFLSSMTIFLIVVAIVLSIILLFSVGKLELYDDKDFKSTTDLQLEQIRRARQSNNTEEDNTDVDSSADDSQQRFLRRDKQMSDSRINLPRPRSKEDRISTYLSEGDLVPPLKPVLRRGDASTSKNSTNSGLSSESLRAIASVVGDDHDSDGFSDVSKPIQDTTPKSQRKDIVETSF</sequence>
<evidence type="ECO:0000256" key="3">
    <source>
        <dbReference type="ARBA" id="ARBA00022475"/>
    </source>
</evidence>
<dbReference type="PROSITE" id="PS51465">
    <property type="entry name" value="KAZAL_2"/>
    <property type="match status" value="1"/>
</dbReference>
<keyword evidence="3" id="KW-1003">Cell membrane</keyword>
<feature type="transmembrane region" description="Helical" evidence="9">
    <location>
        <begin position="320"/>
        <end position="341"/>
    </location>
</feature>
<feature type="transmembrane region" description="Helical" evidence="9">
    <location>
        <begin position="180"/>
        <end position="201"/>
    </location>
</feature>
<reference evidence="11 12" key="1">
    <citation type="journal article" date="2023" name="Insect Mol. Biol.">
        <title>Genome sequencing provides insights into the evolution of gene families encoding plant cell wall-degrading enzymes in longhorned beetles.</title>
        <authorList>
            <person name="Shin N.R."/>
            <person name="Okamura Y."/>
            <person name="Kirsch R."/>
            <person name="Pauchet Y."/>
        </authorList>
    </citation>
    <scope>NUCLEOTIDE SEQUENCE [LARGE SCALE GENOMIC DNA]</scope>
    <source>
        <strain evidence="11">EAD_L_NR</strain>
    </source>
</reference>
<dbReference type="InterPro" id="IPR004156">
    <property type="entry name" value="OATP"/>
</dbReference>
<keyword evidence="6 9" id="KW-0472">Membrane</keyword>
<feature type="region of interest" description="Disordered" evidence="8">
    <location>
        <begin position="633"/>
        <end position="760"/>
    </location>
</feature>
<feature type="transmembrane region" description="Helical" evidence="9">
    <location>
        <begin position="52"/>
        <end position="73"/>
    </location>
</feature>
<feature type="compositionally biased region" description="Basic and acidic residues" evidence="8">
    <location>
        <begin position="751"/>
        <end position="760"/>
    </location>
</feature>
<keyword evidence="4 9" id="KW-0812">Transmembrane</keyword>
<gene>
    <name evidence="11" type="ORF">NQ315_010350</name>
</gene>
<evidence type="ECO:0000256" key="2">
    <source>
        <dbReference type="ARBA" id="ARBA00009657"/>
    </source>
</evidence>
<feature type="transmembrane region" description="Helical" evidence="9">
    <location>
        <begin position="93"/>
        <end position="112"/>
    </location>
</feature>
<comment type="similarity">
    <text evidence="2">Belongs to the organo anion transporter (TC 2.A.60) family.</text>
</comment>
<evidence type="ECO:0000256" key="5">
    <source>
        <dbReference type="ARBA" id="ARBA00022989"/>
    </source>
</evidence>
<name>A0AAV8WAZ2_9CUCU</name>
<feature type="transmembrane region" description="Helical" evidence="9">
    <location>
        <begin position="582"/>
        <end position="609"/>
    </location>
</feature>
<evidence type="ECO:0000259" key="10">
    <source>
        <dbReference type="PROSITE" id="PS51465"/>
    </source>
</evidence>
<accession>A0AAV8WAZ2</accession>
<comment type="subcellular location">
    <subcellularLocation>
        <location evidence="1">Cell membrane</location>
        <topology evidence="1">Multi-pass membrane protein</topology>
    </subcellularLocation>
</comment>
<evidence type="ECO:0000256" key="9">
    <source>
        <dbReference type="SAM" id="Phobius"/>
    </source>
</evidence>
<dbReference type="Gene3D" id="1.20.1250.20">
    <property type="entry name" value="MFS general substrate transporter like domains"/>
    <property type="match status" value="1"/>
</dbReference>
<feature type="compositionally biased region" description="Polar residues" evidence="8">
    <location>
        <begin position="704"/>
        <end position="719"/>
    </location>
</feature>
<dbReference type="GO" id="GO:0016323">
    <property type="term" value="C:basolateral plasma membrane"/>
    <property type="evidence" value="ECO:0007669"/>
    <property type="project" value="TreeGrafter"/>
</dbReference>
<dbReference type="InterPro" id="IPR002350">
    <property type="entry name" value="Kazal_dom"/>
</dbReference>
<dbReference type="SUPFAM" id="SSF103473">
    <property type="entry name" value="MFS general substrate transporter"/>
    <property type="match status" value="1"/>
</dbReference>
<evidence type="ECO:0000256" key="7">
    <source>
        <dbReference type="ARBA" id="ARBA00023157"/>
    </source>
</evidence>
<dbReference type="GO" id="GO:0015347">
    <property type="term" value="F:sodium-independent organic anion transmembrane transporter activity"/>
    <property type="evidence" value="ECO:0007669"/>
    <property type="project" value="TreeGrafter"/>
</dbReference>
<feature type="domain" description="Kazal-like" evidence="10">
    <location>
        <begin position="434"/>
        <end position="484"/>
    </location>
</feature>
<proteinExistence type="inferred from homology"/>
<feature type="transmembrane region" description="Helical" evidence="9">
    <location>
        <begin position="250"/>
        <end position="273"/>
    </location>
</feature>
<feature type="transmembrane region" description="Helical" evidence="9">
    <location>
        <begin position="400"/>
        <end position="421"/>
    </location>
</feature>
<dbReference type="AlphaFoldDB" id="A0AAV8WAZ2"/>